<dbReference type="AlphaFoldDB" id="A0A6V7VUZ0"/>
<feature type="transmembrane region" description="Helical" evidence="1">
    <location>
        <begin position="12"/>
        <end position="29"/>
    </location>
</feature>
<organism evidence="2 3">
    <name type="scientific">Meloidogyne enterolobii</name>
    <name type="common">Root-knot nematode worm</name>
    <name type="synonym">Meloidogyne mayaguensis</name>
    <dbReference type="NCBI Taxonomy" id="390850"/>
    <lineage>
        <taxon>Eukaryota</taxon>
        <taxon>Metazoa</taxon>
        <taxon>Ecdysozoa</taxon>
        <taxon>Nematoda</taxon>
        <taxon>Chromadorea</taxon>
        <taxon>Rhabditida</taxon>
        <taxon>Tylenchina</taxon>
        <taxon>Tylenchomorpha</taxon>
        <taxon>Tylenchoidea</taxon>
        <taxon>Meloidogynidae</taxon>
        <taxon>Meloidogyninae</taxon>
        <taxon>Meloidogyne</taxon>
    </lineage>
</organism>
<dbReference type="EMBL" id="CAJEWN010000326">
    <property type="protein sequence ID" value="CAD2178767.1"/>
    <property type="molecule type" value="Genomic_DNA"/>
</dbReference>
<dbReference type="Proteomes" id="UP000580250">
    <property type="component" value="Unassembled WGS sequence"/>
</dbReference>
<evidence type="ECO:0000313" key="2">
    <source>
        <dbReference type="EMBL" id="CAD2178767.1"/>
    </source>
</evidence>
<accession>A0A6V7VUZ0</accession>
<keyword evidence="1" id="KW-0472">Membrane</keyword>
<proteinExistence type="predicted"/>
<name>A0A6V7VUZ0_MELEN</name>
<evidence type="ECO:0000256" key="1">
    <source>
        <dbReference type="SAM" id="Phobius"/>
    </source>
</evidence>
<reference evidence="2 3" key="1">
    <citation type="submission" date="2020-08" db="EMBL/GenBank/DDBJ databases">
        <authorList>
            <person name="Koutsovoulos G."/>
            <person name="Danchin GJ E."/>
        </authorList>
    </citation>
    <scope>NUCLEOTIDE SEQUENCE [LARGE SCALE GENOMIC DNA]</scope>
</reference>
<comment type="caution">
    <text evidence="2">The sequence shown here is derived from an EMBL/GenBank/DDBJ whole genome shotgun (WGS) entry which is preliminary data.</text>
</comment>
<keyword evidence="1" id="KW-0812">Transmembrane</keyword>
<keyword evidence="1" id="KW-1133">Transmembrane helix</keyword>
<protein>
    <submittedName>
        <fullName evidence="2">Uncharacterized protein</fullName>
    </submittedName>
</protein>
<evidence type="ECO:0000313" key="3">
    <source>
        <dbReference type="Proteomes" id="UP000580250"/>
    </source>
</evidence>
<sequence>MTLSRLHFSLTFYVWRELLGLVILARLLLTSSWRFFSDFCLVSALRILRYYLYAED</sequence>
<gene>
    <name evidence="2" type="ORF">MENT_LOCUS30721</name>
</gene>